<proteinExistence type="predicted"/>
<dbReference type="Proteomes" id="UP000790787">
    <property type="component" value="Chromosome 18"/>
</dbReference>
<evidence type="ECO:0000313" key="1">
    <source>
        <dbReference type="Proteomes" id="UP000790787"/>
    </source>
</evidence>
<protein>
    <submittedName>
        <fullName evidence="2">Uncharacterized protein LOC142172504</fullName>
    </submittedName>
</protein>
<evidence type="ECO:0000313" key="2">
    <source>
        <dbReference type="RefSeq" id="XP_075092237.1"/>
    </source>
</evidence>
<reference evidence="2" key="2">
    <citation type="submission" date="2025-08" db="UniProtKB">
        <authorList>
            <consortium name="RefSeq"/>
        </authorList>
    </citation>
    <scope>IDENTIFICATION</scope>
    <source>
        <tissue evidence="2">Leaf</tissue>
    </source>
</reference>
<keyword evidence="1" id="KW-1185">Reference proteome</keyword>
<dbReference type="RefSeq" id="XP_075092237.1">
    <property type="nucleotide sequence ID" value="XM_075236136.1"/>
</dbReference>
<reference evidence="1" key="1">
    <citation type="journal article" date="2014" name="Nat. Commun.">
        <title>The tobacco genome sequence and its comparison with those of tomato and potato.</title>
        <authorList>
            <person name="Sierro N."/>
            <person name="Battey J.N."/>
            <person name="Ouadi S."/>
            <person name="Bakaher N."/>
            <person name="Bovet L."/>
            <person name="Willig A."/>
            <person name="Goepfert S."/>
            <person name="Peitsch M.C."/>
            <person name="Ivanov N.V."/>
        </authorList>
    </citation>
    <scope>NUCLEOTIDE SEQUENCE [LARGE SCALE GENOMIC DNA]</scope>
</reference>
<sequence length="243" mass="28929">MNLVENKDKEEKIANREGYKKARAEAKLAVTTAKTVAFERLYEELGAKAGIKSCTSFPSARQEVWRQTLESKAFKLRRNKTEHLECKFSDMTHEMDMDVRLDPQVIPKRASFKYLGSIIYDNGEIDDDVIHRIGTWWMKWKLASSVLCDKNVPLRLNSKFYKVVVRPTMLYVAECWPVKKSHVQKMKVVKMRMLRWIYGHTRRDKIMNEDIRDMVRVVFVEDKIREVRLRWFRHVKRRDTTAQ</sequence>
<accession>A0AC58T4T6</accession>
<name>A0AC58T4T6_TOBAC</name>
<organism evidence="1 2">
    <name type="scientific">Nicotiana tabacum</name>
    <name type="common">Common tobacco</name>
    <dbReference type="NCBI Taxonomy" id="4097"/>
    <lineage>
        <taxon>Eukaryota</taxon>
        <taxon>Viridiplantae</taxon>
        <taxon>Streptophyta</taxon>
        <taxon>Embryophyta</taxon>
        <taxon>Tracheophyta</taxon>
        <taxon>Spermatophyta</taxon>
        <taxon>Magnoliopsida</taxon>
        <taxon>eudicotyledons</taxon>
        <taxon>Gunneridae</taxon>
        <taxon>Pentapetalae</taxon>
        <taxon>asterids</taxon>
        <taxon>lamiids</taxon>
        <taxon>Solanales</taxon>
        <taxon>Solanaceae</taxon>
        <taxon>Nicotianoideae</taxon>
        <taxon>Nicotianeae</taxon>
        <taxon>Nicotiana</taxon>
    </lineage>
</organism>
<gene>
    <name evidence="2" type="primary">LOC142172504</name>
</gene>